<comment type="caution">
    <text evidence="1">The sequence shown here is derived from an EMBL/GenBank/DDBJ whole genome shotgun (WGS) entry which is preliminary data.</text>
</comment>
<dbReference type="EMBL" id="WHWB01033861">
    <property type="protein sequence ID" value="KAJ7416105.1"/>
    <property type="molecule type" value="Genomic_DNA"/>
</dbReference>
<dbReference type="Proteomes" id="UP001145742">
    <property type="component" value="Unassembled WGS sequence"/>
</dbReference>
<accession>A0ABQ9DCR8</accession>
<keyword evidence="2" id="KW-1185">Reference proteome</keyword>
<name>A0ABQ9DCR8_9PASS</name>
<gene>
    <name evidence="1" type="ORF">WISP_73977</name>
</gene>
<dbReference type="PANTHER" id="PTHR33332">
    <property type="entry name" value="REVERSE TRANSCRIPTASE DOMAIN-CONTAINING PROTEIN"/>
    <property type="match status" value="1"/>
</dbReference>
<protein>
    <submittedName>
        <fullName evidence="1">Rna-directed dna polymerase from mobile element jockey-like</fullName>
    </submittedName>
</protein>
<proteinExistence type="predicted"/>
<evidence type="ECO:0000313" key="1">
    <source>
        <dbReference type="EMBL" id="KAJ7416105.1"/>
    </source>
</evidence>
<organism evidence="1 2">
    <name type="scientific">Willisornis vidua</name>
    <name type="common">Xingu scale-backed antbird</name>
    <dbReference type="NCBI Taxonomy" id="1566151"/>
    <lineage>
        <taxon>Eukaryota</taxon>
        <taxon>Metazoa</taxon>
        <taxon>Chordata</taxon>
        <taxon>Craniata</taxon>
        <taxon>Vertebrata</taxon>
        <taxon>Euteleostomi</taxon>
        <taxon>Archelosauria</taxon>
        <taxon>Archosauria</taxon>
        <taxon>Dinosauria</taxon>
        <taxon>Saurischia</taxon>
        <taxon>Theropoda</taxon>
        <taxon>Coelurosauria</taxon>
        <taxon>Aves</taxon>
        <taxon>Neognathae</taxon>
        <taxon>Neoaves</taxon>
        <taxon>Telluraves</taxon>
        <taxon>Australaves</taxon>
        <taxon>Passeriformes</taxon>
        <taxon>Thamnophilidae</taxon>
        <taxon>Willisornis</taxon>
    </lineage>
</organism>
<reference evidence="1" key="1">
    <citation type="submission" date="2019-10" db="EMBL/GenBank/DDBJ databases">
        <authorList>
            <person name="Soares A.E.R."/>
            <person name="Aleixo A."/>
            <person name="Schneider P."/>
            <person name="Miyaki C.Y."/>
            <person name="Schneider M.P."/>
            <person name="Mello C."/>
            <person name="Vasconcelos A.T.R."/>
        </authorList>
    </citation>
    <scope>NUCLEOTIDE SEQUENCE</scope>
    <source>
        <tissue evidence="1">Muscle</tissue>
    </source>
</reference>
<evidence type="ECO:0000313" key="2">
    <source>
        <dbReference type="Proteomes" id="UP001145742"/>
    </source>
</evidence>
<sequence>MFKPLKICCNPICGSILGPVLFNIFINDLDTGLEGTLSKSADNTKLGGAVDSPEGREALQRELGKSEDWTITSHTKSNKGKCQILHLGWYNPGCIDRLGNEMLESSAVERGLGALVNGKLNMSQQCPGSQEGQPCPGGHRAKHHQLVEGGDCPALLCTGAASP</sequence>